<dbReference type="HOGENOM" id="CLU_1900024_0_0_1"/>
<evidence type="ECO:0000313" key="1">
    <source>
        <dbReference type="EMBL" id="CCB57986.1"/>
    </source>
</evidence>
<dbReference type="EMBL" id="FN596248">
    <property type="protein sequence ID" value="CCB57986.1"/>
    <property type="molecule type" value="Genomic_DNA"/>
</dbReference>
<dbReference type="Proteomes" id="UP000009183">
    <property type="component" value="Chromosome 3"/>
</dbReference>
<dbReference type="PaxDb" id="29760-VIT_03s0017g00520.t01"/>
<dbReference type="InParanoid" id="F6HTH6"/>
<sequence length="134" mass="15332">MEYMSDLLYIPMELFLSYQGRSVRYTPFPNSLAFRAIISLVWRSKPPFLHSLAFRAVVHGRAFKAIGQLGIQSHHIFSSTFRAISLAFRAISQLSIQSLELMTLSHSSYSWPRVILSIQSLELMTQSRFHPLGV</sequence>
<proteinExistence type="predicted"/>
<accession>F6HTH6</accession>
<reference evidence="2" key="1">
    <citation type="journal article" date="2007" name="Nature">
        <title>The grapevine genome sequence suggests ancestral hexaploidization in major angiosperm phyla.</title>
        <authorList>
            <consortium name="The French-Italian Public Consortium for Grapevine Genome Characterization."/>
            <person name="Jaillon O."/>
            <person name="Aury J.-M."/>
            <person name="Noel B."/>
            <person name="Policriti A."/>
            <person name="Clepet C."/>
            <person name="Casagrande A."/>
            <person name="Choisne N."/>
            <person name="Aubourg S."/>
            <person name="Vitulo N."/>
            <person name="Jubin C."/>
            <person name="Vezzi A."/>
            <person name="Legeai F."/>
            <person name="Hugueney P."/>
            <person name="Dasilva C."/>
            <person name="Horner D."/>
            <person name="Mica E."/>
            <person name="Jublot D."/>
            <person name="Poulain J."/>
            <person name="Bruyere C."/>
            <person name="Billault A."/>
            <person name="Segurens B."/>
            <person name="Gouyvenoux M."/>
            <person name="Ugarte E."/>
            <person name="Cattonaro F."/>
            <person name="Anthouard V."/>
            <person name="Vico V."/>
            <person name="Del Fabbro C."/>
            <person name="Alaux M."/>
            <person name="Di Gaspero G."/>
            <person name="Dumas V."/>
            <person name="Felice N."/>
            <person name="Paillard S."/>
            <person name="Juman I."/>
            <person name="Moroldo M."/>
            <person name="Scalabrin S."/>
            <person name="Canaguier A."/>
            <person name="Le Clainche I."/>
            <person name="Malacrida G."/>
            <person name="Durand E."/>
            <person name="Pesole G."/>
            <person name="Laucou V."/>
            <person name="Chatelet P."/>
            <person name="Merdinoglu D."/>
            <person name="Delledonne M."/>
            <person name="Pezzotti M."/>
            <person name="Lecharny A."/>
            <person name="Scarpelli C."/>
            <person name="Artiguenave F."/>
            <person name="Pe M.E."/>
            <person name="Valle G."/>
            <person name="Morgante M."/>
            <person name="Caboche M."/>
            <person name="Adam-Blondon A.-F."/>
            <person name="Weissenbach J."/>
            <person name="Quetier F."/>
            <person name="Wincker P."/>
        </authorList>
    </citation>
    <scope>NUCLEOTIDE SEQUENCE [LARGE SCALE GENOMIC DNA]</scope>
    <source>
        <strain evidence="2">cv. Pinot noir / PN40024</strain>
    </source>
</reference>
<name>F6HTH6_VITVI</name>
<evidence type="ECO:0000313" key="2">
    <source>
        <dbReference type="Proteomes" id="UP000009183"/>
    </source>
</evidence>
<protein>
    <submittedName>
        <fullName evidence="1">Uncharacterized protein</fullName>
    </submittedName>
</protein>
<dbReference type="AlphaFoldDB" id="F6HTH6"/>
<gene>
    <name evidence="1" type="ordered locus">VIT_03s0017g00520</name>
</gene>
<organism evidence="1 2">
    <name type="scientific">Vitis vinifera</name>
    <name type="common">Grape</name>
    <dbReference type="NCBI Taxonomy" id="29760"/>
    <lineage>
        <taxon>Eukaryota</taxon>
        <taxon>Viridiplantae</taxon>
        <taxon>Streptophyta</taxon>
        <taxon>Embryophyta</taxon>
        <taxon>Tracheophyta</taxon>
        <taxon>Spermatophyta</taxon>
        <taxon>Magnoliopsida</taxon>
        <taxon>eudicotyledons</taxon>
        <taxon>Gunneridae</taxon>
        <taxon>Pentapetalae</taxon>
        <taxon>rosids</taxon>
        <taxon>Vitales</taxon>
        <taxon>Vitaceae</taxon>
        <taxon>Viteae</taxon>
        <taxon>Vitis</taxon>
    </lineage>
</organism>
<keyword evidence="2" id="KW-1185">Reference proteome</keyword>